<evidence type="ECO:0000256" key="8">
    <source>
        <dbReference type="ARBA" id="ARBA00023242"/>
    </source>
</evidence>
<feature type="region of interest" description="Disordered" evidence="10">
    <location>
        <begin position="1"/>
        <end position="20"/>
    </location>
</feature>
<evidence type="ECO:0000256" key="1">
    <source>
        <dbReference type="ARBA" id="ARBA00003798"/>
    </source>
</evidence>
<dbReference type="Pfam" id="PF06807">
    <property type="entry name" value="Clp1"/>
    <property type="match status" value="1"/>
</dbReference>
<dbReference type="GO" id="GO:0005849">
    <property type="term" value="C:mRNA cleavage factor complex"/>
    <property type="evidence" value="ECO:0007669"/>
    <property type="project" value="UniProtKB-UniRule"/>
</dbReference>
<dbReference type="GO" id="GO:0031124">
    <property type="term" value="P:mRNA 3'-end processing"/>
    <property type="evidence" value="ECO:0007669"/>
    <property type="project" value="UniProtKB-UniRule"/>
</dbReference>
<proteinExistence type="inferred from homology"/>
<reference evidence="14" key="1">
    <citation type="journal article" date="2023" name="Mol. Phylogenet. Evol.">
        <title>Genome-scale phylogeny and comparative genomics of the fungal order Sordariales.</title>
        <authorList>
            <person name="Hensen N."/>
            <person name="Bonometti L."/>
            <person name="Westerberg I."/>
            <person name="Brannstrom I.O."/>
            <person name="Guillou S."/>
            <person name="Cros-Aarteil S."/>
            <person name="Calhoun S."/>
            <person name="Haridas S."/>
            <person name="Kuo A."/>
            <person name="Mondo S."/>
            <person name="Pangilinan J."/>
            <person name="Riley R."/>
            <person name="LaButti K."/>
            <person name="Andreopoulos B."/>
            <person name="Lipzen A."/>
            <person name="Chen C."/>
            <person name="Yan M."/>
            <person name="Daum C."/>
            <person name="Ng V."/>
            <person name="Clum A."/>
            <person name="Steindorff A."/>
            <person name="Ohm R.A."/>
            <person name="Martin F."/>
            <person name="Silar P."/>
            <person name="Natvig D.O."/>
            <person name="Lalanne C."/>
            <person name="Gautier V."/>
            <person name="Ament-Velasquez S.L."/>
            <person name="Kruys A."/>
            <person name="Hutchinson M.I."/>
            <person name="Powell A.J."/>
            <person name="Barry K."/>
            <person name="Miller A.N."/>
            <person name="Grigoriev I.V."/>
            <person name="Debuchy R."/>
            <person name="Gladieux P."/>
            <person name="Hiltunen Thoren M."/>
            <person name="Johannesson H."/>
        </authorList>
    </citation>
    <scope>NUCLEOTIDE SEQUENCE</scope>
    <source>
        <strain evidence="14">CBS 141.50</strain>
    </source>
</reference>
<organism evidence="14 15">
    <name type="scientific">Dichotomopilus funicola</name>
    <dbReference type="NCBI Taxonomy" id="1934379"/>
    <lineage>
        <taxon>Eukaryota</taxon>
        <taxon>Fungi</taxon>
        <taxon>Dikarya</taxon>
        <taxon>Ascomycota</taxon>
        <taxon>Pezizomycotina</taxon>
        <taxon>Sordariomycetes</taxon>
        <taxon>Sordariomycetidae</taxon>
        <taxon>Sordariales</taxon>
        <taxon>Chaetomiaceae</taxon>
        <taxon>Dichotomopilus</taxon>
    </lineage>
</organism>
<dbReference type="InterPro" id="IPR010655">
    <property type="entry name" value="Clp1_C"/>
</dbReference>
<dbReference type="GO" id="GO:0051731">
    <property type="term" value="F:polynucleotide 5'-hydroxyl-kinase activity"/>
    <property type="evidence" value="ECO:0007669"/>
    <property type="project" value="InterPro"/>
</dbReference>
<accession>A0AAN6V724</accession>
<keyword evidence="8 9" id="KW-0539">Nucleus</keyword>
<dbReference type="InterPro" id="IPR028606">
    <property type="entry name" value="Clp1"/>
</dbReference>
<comment type="function">
    <text evidence="9">Required for endonucleolytic cleavage during polyadenylation-dependent pre-mRNA 3'-end formation.</text>
</comment>
<dbReference type="PANTHER" id="PTHR12755">
    <property type="entry name" value="CLEAVAGE/POLYADENYLATION FACTOR IA SUBUNIT CLP1P"/>
    <property type="match status" value="1"/>
</dbReference>
<protein>
    <recommendedName>
        <fullName evidence="4">Polynucleotide 5'-hydroxyl-kinase GRC3</fullName>
    </recommendedName>
    <alternativeName>
        <fullName evidence="3">Polynucleotide 5'-hydroxyl-kinase grc3</fullName>
    </alternativeName>
</protein>
<dbReference type="PANTHER" id="PTHR12755:SF6">
    <property type="entry name" value="POLYRIBONUCLEOTIDE 5'-HYDROXYL-KINASE CLP1"/>
    <property type="match status" value="1"/>
</dbReference>
<dbReference type="AlphaFoldDB" id="A0AAN6V724"/>
<feature type="domain" description="Clp1 C-terminal" evidence="11">
    <location>
        <begin position="367"/>
        <end position="468"/>
    </location>
</feature>
<dbReference type="InterPro" id="IPR032324">
    <property type="entry name" value="Clp1_N"/>
</dbReference>
<evidence type="ECO:0000259" key="13">
    <source>
        <dbReference type="Pfam" id="PF16575"/>
    </source>
</evidence>
<dbReference type="SUPFAM" id="SSF52540">
    <property type="entry name" value="P-loop containing nucleoside triphosphate hydrolases"/>
    <property type="match status" value="1"/>
</dbReference>
<keyword evidence="15" id="KW-1185">Reference proteome</keyword>
<dbReference type="InterPro" id="IPR027417">
    <property type="entry name" value="P-loop_NTPase"/>
</dbReference>
<keyword evidence="6 9" id="KW-0547">Nucleotide-binding</keyword>
<feature type="binding site" evidence="9">
    <location>
        <begin position="154"/>
        <end position="159"/>
    </location>
    <ligand>
        <name>ATP</name>
        <dbReference type="ChEBI" id="CHEBI:30616"/>
    </ligand>
</feature>
<sequence length="475" mass="50971">MSIPGLGQIAPQQPTTSTTNTITLRPFWEWRFRVPRSSPTGVGATVRLTSGTAERDGTELALNHTYVFPRNTQSRLLTYTGGTLEVSGDYDDSSVAQYGTPGHSPQLSVLNLHFALQDLRAAVGKSNNNNNLNQGGSSDGAVPGPRVMICGGKDRGKTSLARTLAAMATRMGGQPLVASVDPREGMLALPGTISAAVFGTVMDVEDPAGGFGVSGTPSSGPSAVPVKLPMVYYVGRERVDEDVGLWRDLVGKLGSSVRAKFAADELVREAGLIVDTPAASVAKAEVEGLIHVVNEFAINIVVVLGSPALYTELQRRLGTEKTPHGETIALLDLVKSDGVAARDKDHMKFNREAAIKEYFFGDAKRTLSPFTQSVGFDEVAIFKAPDDSDYVDDQTTLEQAEISAEMSHWTLAVMNASINDPPETIRQAPVMGFVAIADVDENRRRLKILSPVSGRLGNRPLVWGRWPEPYINLLG</sequence>
<dbReference type="Proteomes" id="UP001302676">
    <property type="component" value="Unassembled WGS sequence"/>
</dbReference>
<evidence type="ECO:0000256" key="2">
    <source>
        <dbReference type="ARBA" id="ARBA00004123"/>
    </source>
</evidence>
<dbReference type="InterPro" id="IPR038238">
    <property type="entry name" value="Clp1_C_sf"/>
</dbReference>
<dbReference type="GO" id="GO:0005524">
    <property type="term" value="F:ATP binding"/>
    <property type="evidence" value="ECO:0007669"/>
    <property type="project" value="UniProtKB-UniRule"/>
</dbReference>
<comment type="function">
    <text evidence="1">Polynucleotide 5'-kinase involved in rRNA processing.</text>
</comment>
<comment type="subunit">
    <text evidence="9">Component of a pre-mRNA cleavage factor complex. Interacts directly with PCF11.</text>
</comment>
<comment type="caution">
    <text evidence="9">Lacks conserved residue(s) required for the propagation of feature annotation.</text>
</comment>
<keyword evidence="7 9" id="KW-0067">ATP-binding</keyword>
<evidence type="ECO:0000259" key="11">
    <source>
        <dbReference type="Pfam" id="PF06807"/>
    </source>
</evidence>
<evidence type="ECO:0000256" key="7">
    <source>
        <dbReference type="ARBA" id="ARBA00022840"/>
    </source>
</evidence>
<evidence type="ECO:0000256" key="10">
    <source>
        <dbReference type="SAM" id="MobiDB-lite"/>
    </source>
</evidence>
<comment type="similarity">
    <text evidence="9">Belongs to the Clp1 family. Clp1 subfamily.</text>
</comment>
<comment type="subcellular location">
    <subcellularLocation>
        <location evidence="2 9">Nucleus</location>
    </subcellularLocation>
</comment>
<evidence type="ECO:0000256" key="5">
    <source>
        <dbReference type="ARBA" id="ARBA00022664"/>
    </source>
</evidence>
<feature type="domain" description="Clp1 P-loop" evidence="13">
    <location>
        <begin position="151"/>
        <end position="360"/>
    </location>
</feature>
<evidence type="ECO:0000259" key="12">
    <source>
        <dbReference type="Pfam" id="PF16573"/>
    </source>
</evidence>
<dbReference type="Pfam" id="PF16573">
    <property type="entry name" value="CLP1_N"/>
    <property type="match status" value="1"/>
</dbReference>
<dbReference type="InterPro" id="IPR038239">
    <property type="entry name" value="Clp1_N_sf"/>
</dbReference>
<dbReference type="GO" id="GO:0006388">
    <property type="term" value="P:tRNA splicing, via endonucleolytic cleavage and ligation"/>
    <property type="evidence" value="ECO:0007669"/>
    <property type="project" value="TreeGrafter"/>
</dbReference>
<dbReference type="Gene3D" id="2.40.30.330">
    <property type="entry name" value="Pre-mRNA cleavage complex subunit Clp1, C-terminal domain"/>
    <property type="match status" value="1"/>
</dbReference>
<feature type="binding site" evidence="9">
    <location>
        <position position="29"/>
    </location>
    <ligand>
        <name>ATP</name>
        <dbReference type="ChEBI" id="CHEBI:30616"/>
    </ligand>
</feature>
<evidence type="ECO:0000313" key="14">
    <source>
        <dbReference type="EMBL" id="KAK4145994.1"/>
    </source>
</evidence>
<dbReference type="HAMAP" id="MF_03035">
    <property type="entry name" value="Clp1"/>
    <property type="match status" value="1"/>
</dbReference>
<evidence type="ECO:0000256" key="6">
    <source>
        <dbReference type="ARBA" id="ARBA00022741"/>
    </source>
</evidence>
<comment type="caution">
    <text evidence="14">The sequence shown here is derived from an EMBL/GenBank/DDBJ whole genome shotgun (WGS) entry which is preliminary data.</text>
</comment>
<dbReference type="Pfam" id="PF16575">
    <property type="entry name" value="CLP1_P"/>
    <property type="match status" value="1"/>
</dbReference>
<dbReference type="Gene3D" id="3.40.50.300">
    <property type="entry name" value="P-loop containing nucleotide triphosphate hydrolases"/>
    <property type="match status" value="1"/>
</dbReference>
<keyword evidence="5 9" id="KW-0507">mRNA processing</keyword>
<evidence type="ECO:0000256" key="4">
    <source>
        <dbReference type="ARBA" id="ARBA00019824"/>
    </source>
</evidence>
<dbReference type="InterPro" id="IPR032319">
    <property type="entry name" value="CLP1_P"/>
</dbReference>
<dbReference type="InterPro" id="IPR045116">
    <property type="entry name" value="Clp1/Grc3"/>
</dbReference>
<reference evidence="14" key="2">
    <citation type="submission" date="2023-05" db="EMBL/GenBank/DDBJ databases">
        <authorList>
            <consortium name="Lawrence Berkeley National Laboratory"/>
            <person name="Steindorff A."/>
            <person name="Hensen N."/>
            <person name="Bonometti L."/>
            <person name="Westerberg I."/>
            <person name="Brannstrom I.O."/>
            <person name="Guillou S."/>
            <person name="Cros-Aarteil S."/>
            <person name="Calhoun S."/>
            <person name="Haridas S."/>
            <person name="Kuo A."/>
            <person name="Mondo S."/>
            <person name="Pangilinan J."/>
            <person name="Riley R."/>
            <person name="Labutti K."/>
            <person name="Andreopoulos B."/>
            <person name="Lipzen A."/>
            <person name="Chen C."/>
            <person name="Yanf M."/>
            <person name="Daum C."/>
            <person name="Ng V."/>
            <person name="Clum A."/>
            <person name="Ohm R."/>
            <person name="Martin F."/>
            <person name="Silar P."/>
            <person name="Natvig D."/>
            <person name="Lalanne C."/>
            <person name="Gautier V."/>
            <person name="Ament-Velasquez S.L."/>
            <person name="Kruys A."/>
            <person name="Hutchinson M.I."/>
            <person name="Powell A.J."/>
            <person name="Barry K."/>
            <person name="Miller A.N."/>
            <person name="Grigoriev I.V."/>
            <person name="Debuchy R."/>
            <person name="Gladieux P."/>
            <person name="Thoren M.H."/>
            <person name="Johannesson H."/>
        </authorList>
    </citation>
    <scope>NUCLEOTIDE SEQUENCE</scope>
    <source>
        <strain evidence="14">CBS 141.50</strain>
    </source>
</reference>
<evidence type="ECO:0000256" key="3">
    <source>
        <dbReference type="ARBA" id="ARBA00018706"/>
    </source>
</evidence>
<dbReference type="EMBL" id="MU853564">
    <property type="protein sequence ID" value="KAK4145994.1"/>
    <property type="molecule type" value="Genomic_DNA"/>
</dbReference>
<name>A0AAN6V724_9PEZI</name>
<dbReference type="Gene3D" id="2.60.120.1030">
    <property type="entry name" value="Clp1, DNA binding domain"/>
    <property type="match status" value="1"/>
</dbReference>
<gene>
    <name evidence="9" type="primary">CLP1</name>
    <name evidence="14" type="ORF">C8A04DRAFT_35285</name>
</gene>
<feature type="domain" description="Clp1 N-terminal" evidence="12">
    <location>
        <begin position="23"/>
        <end position="122"/>
    </location>
</feature>
<evidence type="ECO:0000256" key="9">
    <source>
        <dbReference type="HAMAP-Rule" id="MF_03035"/>
    </source>
</evidence>
<evidence type="ECO:0000313" key="15">
    <source>
        <dbReference type="Proteomes" id="UP001302676"/>
    </source>
</evidence>